<keyword evidence="2" id="KW-0132">Cell division</keyword>
<dbReference type="GO" id="GO:0051304">
    <property type="term" value="P:chromosome separation"/>
    <property type="evidence" value="ECO:0007669"/>
    <property type="project" value="InterPro"/>
</dbReference>
<comment type="caution">
    <text evidence="5">The sequence shown here is derived from an EMBL/GenBank/DDBJ whole genome shotgun (WGS) entry which is preliminary data.</text>
</comment>
<dbReference type="PANTHER" id="PTHR34298:SF2">
    <property type="entry name" value="SEGREGATION AND CONDENSATION PROTEIN B"/>
    <property type="match status" value="1"/>
</dbReference>
<evidence type="ECO:0000313" key="5">
    <source>
        <dbReference type="EMBL" id="OHA01110.1"/>
    </source>
</evidence>
<dbReference type="GO" id="GO:0051301">
    <property type="term" value="P:cell division"/>
    <property type="evidence" value="ECO:0007669"/>
    <property type="project" value="UniProtKB-KW"/>
</dbReference>
<dbReference type="Proteomes" id="UP000178710">
    <property type="component" value="Unassembled WGS sequence"/>
</dbReference>
<keyword evidence="3" id="KW-0159">Chromosome partition</keyword>
<sequence>MPPLRLKAKIESILLIVGSEGVSLKRLREILGQDESAIRQTLSELAQDYGSHGIRILQKGDEWQFGTAPEENKTVEDLIKSEFAESLSRASLEVLATIAYKGPITRAEVEHIRGVNSSFSIRSLLLRGLVERIENPKDARSYLYKISFDFLKHLGIEKVENLPEWDEYHKTAIAVPDTEKPEIALTS</sequence>
<evidence type="ECO:0000256" key="3">
    <source>
        <dbReference type="ARBA" id="ARBA00022829"/>
    </source>
</evidence>
<dbReference type="InterPro" id="IPR005234">
    <property type="entry name" value="ScpB_csome_segregation"/>
</dbReference>
<reference evidence="5 6" key="1">
    <citation type="journal article" date="2016" name="Nat. Commun.">
        <title>Thousands of microbial genomes shed light on interconnected biogeochemical processes in an aquifer system.</title>
        <authorList>
            <person name="Anantharaman K."/>
            <person name="Brown C.T."/>
            <person name="Hug L.A."/>
            <person name="Sharon I."/>
            <person name="Castelle C.J."/>
            <person name="Probst A.J."/>
            <person name="Thomas B.C."/>
            <person name="Singh A."/>
            <person name="Wilkins M.J."/>
            <person name="Karaoz U."/>
            <person name="Brodie E.L."/>
            <person name="Williams K.H."/>
            <person name="Hubbard S.S."/>
            <person name="Banfield J.F."/>
        </authorList>
    </citation>
    <scope>NUCLEOTIDE SEQUENCE [LARGE SCALE GENOMIC DNA]</scope>
</reference>
<dbReference type="Gene3D" id="1.10.10.10">
    <property type="entry name" value="Winged helix-like DNA-binding domain superfamily/Winged helix DNA-binding domain"/>
    <property type="match status" value="2"/>
</dbReference>
<dbReference type="PIRSF" id="PIRSF019345">
    <property type="entry name" value="ScpB"/>
    <property type="match status" value="1"/>
</dbReference>
<name>A0A1G2KNX0_9BACT</name>
<evidence type="ECO:0000256" key="1">
    <source>
        <dbReference type="ARBA" id="ARBA00022490"/>
    </source>
</evidence>
<dbReference type="NCBIfam" id="TIGR00281">
    <property type="entry name" value="SMC-Scp complex subunit ScpB"/>
    <property type="match status" value="1"/>
</dbReference>
<proteinExistence type="predicted"/>
<dbReference type="SUPFAM" id="SSF46785">
    <property type="entry name" value="Winged helix' DNA-binding domain"/>
    <property type="match status" value="2"/>
</dbReference>
<dbReference type="Pfam" id="PF04079">
    <property type="entry name" value="SMC_ScpB"/>
    <property type="match status" value="1"/>
</dbReference>
<protein>
    <submittedName>
        <fullName evidence="5">SMC-Scp complex subunit ScpB</fullName>
    </submittedName>
</protein>
<evidence type="ECO:0000256" key="4">
    <source>
        <dbReference type="ARBA" id="ARBA00023306"/>
    </source>
</evidence>
<dbReference type="InterPro" id="IPR036388">
    <property type="entry name" value="WH-like_DNA-bd_sf"/>
</dbReference>
<accession>A0A1G2KNX0</accession>
<keyword evidence="1" id="KW-0963">Cytoplasm</keyword>
<dbReference type="AlphaFoldDB" id="A0A1G2KNX0"/>
<keyword evidence="4" id="KW-0131">Cell cycle</keyword>
<dbReference type="EMBL" id="MHQK01000035">
    <property type="protein sequence ID" value="OHA01110.1"/>
    <property type="molecule type" value="Genomic_DNA"/>
</dbReference>
<dbReference type="InterPro" id="IPR036390">
    <property type="entry name" value="WH_DNA-bd_sf"/>
</dbReference>
<gene>
    <name evidence="5" type="ORF">A3C12_02425</name>
</gene>
<evidence type="ECO:0000256" key="2">
    <source>
        <dbReference type="ARBA" id="ARBA00022618"/>
    </source>
</evidence>
<organism evidence="5 6">
    <name type="scientific">Candidatus Sungbacteria bacterium RIFCSPHIGHO2_02_FULL_49_20</name>
    <dbReference type="NCBI Taxonomy" id="1802272"/>
    <lineage>
        <taxon>Bacteria</taxon>
        <taxon>Candidatus Sungiibacteriota</taxon>
    </lineage>
</organism>
<evidence type="ECO:0000313" key="6">
    <source>
        <dbReference type="Proteomes" id="UP000178710"/>
    </source>
</evidence>
<dbReference type="PANTHER" id="PTHR34298">
    <property type="entry name" value="SEGREGATION AND CONDENSATION PROTEIN B"/>
    <property type="match status" value="1"/>
</dbReference>